<keyword evidence="4" id="KW-0479">Metal-binding</keyword>
<evidence type="ECO:0000256" key="9">
    <source>
        <dbReference type="ARBA" id="ARBA00023125"/>
    </source>
</evidence>
<feature type="non-terminal residue" evidence="15">
    <location>
        <position position="61"/>
    </location>
</feature>
<keyword evidence="16" id="KW-1185">Reference proteome</keyword>
<feature type="domain" description="C2H2-type" evidence="14">
    <location>
        <begin position="37"/>
        <end position="61"/>
    </location>
</feature>
<dbReference type="PROSITE" id="PS50157">
    <property type="entry name" value="ZINC_FINGER_C2H2_2"/>
    <property type="match status" value="1"/>
</dbReference>
<evidence type="ECO:0000313" key="15">
    <source>
        <dbReference type="EMBL" id="NXD03781.1"/>
    </source>
</evidence>
<protein>
    <submittedName>
        <fullName evidence="15">ZN189 protein</fullName>
    </submittedName>
</protein>
<evidence type="ECO:0000313" key="16">
    <source>
        <dbReference type="Proteomes" id="UP000611277"/>
    </source>
</evidence>
<name>A0A851SLT6_CERFA</name>
<gene>
    <name evidence="15" type="primary">Znf189</name>
    <name evidence="15" type="ORF">CERFAM_R14350</name>
</gene>
<keyword evidence="7" id="KW-0862">Zinc</keyword>
<keyword evidence="9" id="KW-0238">DNA-binding</keyword>
<dbReference type="InterPro" id="IPR013087">
    <property type="entry name" value="Znf_C2H2_type"/>
</dbReference>
<dbReference type="AlphaFoldDB" id="A0A851SLT6"/>
<accession>A0A851SLT6</accession>
<evidence type="ECO:0000256" key="13">
    <source>
        <dbReference type="SAM" id="MobiDB-lite"/>
    </source>
</evidence>
<keyword evidence="8" id="KW-0805">Transcription regulation</keyword>
<evidence type="ECO:0000256" key="2">
    <source>
        <dbReference type="ARBA" id="ARBA00004123"/>
    </source>
</evidence>
<dbReference type="Gene3D" id="3.30.160.60">
    <property type="entry name" value="Classic Zinc Finger"/>
    <property type="match status" value="1"/>
</dbReference>
<evidence type="ECO:0000256" key="11">
    <source>
        <dbReference type="ARBA" id="ARBA00023242"/>
    </source>
</evidence>
<feature type="region of interest" description="Disordered" evidence="13">
    <location>
        <begin position="1"/>
        <end position="37"/>
    </location>
</feature>
<evidence type="ECO:0000256" key="7">
    <source>
        <dbReference type="ARBA" id="ARBA00022833"/>
    </source>
</evidence>
<evidence type="ECO:0000256" key="4">
    <source>
        <dbReference type="ARBA" id="ARBA00022723"/>
    </source>
</evidence>
<dbReference type="Proteomes" id="UP000611277">
    <property type="component" value="Unassembled WGS sequence"/>
</dbReference>
<dbReference type="FunFam" id="3.30.160.60:FF:001239">
    <property type="entry name" value="Zinc finger protein 615"/>
    <property type="match status" value="1"/>
</dbReference>
<evidence type="ECO:0000256" key="1">
    <source>
        <dbReference type="ARBA" id="ARBA00003767"/>
    </source>
</evidence>
<sequence length="61" mass="6868">QPFLWPSEIPAGPSVSKRRRISSSPSPKFPNFSSRSHECPECGKTFACLSHFSKHRRTHTG</sequence>
<keyword evidence="11" id="KW-0539">Nucleus</keyword>
<evidence type="ECO:0000256" key="12">
    <source>
        <dbReference type="PROSITE-ProRule" id="PRU00042"/>
    </source>
</evidence>
<comment type="subcellular location">
    <subcellularLocation>
        <location evidence="2">Nucleus</location>
    </subcellularLocation>
</comment>
<reference evidence="15" key="1">
    <citation type="submission" date="2019-09" db="EMBL/GenBank/DDBJ databases">
        <title>Bird 10,000 Genomes (B10K) Project - Family phase.</title>
        <authorList>
            <person name="Zhang G."/>
        </authorList>
    </citation>
    <scope>NUCLEOTIDE SEQUENCE</scope>
    <source>
        <strain evidence="15">OUT-0039</strain>
        <tissue evidence="15">Muscle</tissue>
    </source>
</reference>
<comment type="caution">
    <text evidence="15">The sequence shown here is derived from an EMBL/GenBank/DDBJ whole genome shotgun (WGS) entry which is preliminary data.</text>
</comment>
<evidence type="ECO:0000256" key="3">
    <source>
        <dbReference type="ARBA" id="ARBA00006991"/>
    </source>
</evidence>
<comment type="function">
    <text evidence="1">May be involved in transcriptional regulation.</text>
</comment>
<evidence type="ECO:0000259" key="14">
    <source>
        <dbReference type="PROSITE" id="PS50157"/>
    </source>
</evidence>
<keyword evidence="6 12" id="KW-0863">Zinc-finger</keyword>
<comment type="similarity">
    <text evidence="3">Belongs to the krueppel C2H2-type zinc-finger protein family.</text>
</comment>
<dbReference type="EMBL" id="WBNC01017935">
    <property type="protein sequence ID" value="NXD03781.1"/>
    <property type="molecule type" value="Genomic_DNA"/>
</dbReference>
<dbReference type="InterPro" id="IPR036236">
    <property type="entry name" value="Znf_C2H2_sf"/>
</dbReference>
<feature type="compositionally biased region" description="Low complexity" evidence="13">
    <location>
        <begin position="22"/>
        <end position="34"/>
    </location>
</feature>
<evidence type="ECO:0000256" key="5">
    <source>
        <dbReference type="ARBA" id="ARBA00022737"/>
    </source>
</evidence>
<keyword evidence="5" id="KW-0677">Repeat</keyword>
<dbReference type="GO" id="GO:0003677">
    <property type="term" value="F:DNA binding"/>
    <property type="evidence" value="ECO:0007669"/>
    <property type="project" value="UniProtKB-KW"/>
</dbReference>
<dbReference type="GO" id="GO:0008270">
    <property type="term" value="F:zinc ion binding"/>
    <property type="evidence" value="ECO:0007669"/>
    <property type="project" value="UniProtKB-KW"/>
</dbReference>
<evidence type="ECO:0000256" key="6">
    <source>
        <dbReference type="ARBA" id="ARBA00022771"/>
    </source>
</evidence>
<organism evidence="15 16">
    <name type="scientific">Certhia familiaris</name>
    <name type="common">Eurasian treecreeper</name>
    <dbReference type="NCBI Taxonomy" id="73333"/>
    <lineage>
        <taxon>Eukaryota</taxon>
        <taxon>Metazoa</taxon>
        <taxon>Chordata</taxon>
        <taxon>Craniata</taxon>
        <taxon>Vertebrata</taxon>
        <taxon>Euteleostomi</taxon>
        <taxon>Archelosauria</taxon>
        <taxon>Archosauria</taxon>
        <taxon>Dinosauria</taxon>
        <taxon>Saurischia</taxon>
        <taxon>Theropoda</taxon>
        <taxon>Coelurosauria</taxon>
        <taxon>Aves</taxon>
        <taxon>Neognathae</taxon>
        <taxon>Neoaves</taxon>
        <taxon>Telluraves</taxon>
        <taxon>Australaves</taxon>
        <taxon>Passeriformes</taxon>
        <taxon>Certhiidae</taxon>
        <taxon>Certhiinae</taxon>
        <taxon>Certhia</taxon>
    </lineage>
</organism>
<proteinExistence type="inferred from homology"/>
<evidence type="ECO:0000256" key="10">
    <source>
        <dbReference type="ARBA" id="ARBA00023163"/>
    </source>
</evidence>
<dbReference type="SUPFAM" id="SSF57667">
    <property type="entry name" value="beta-beta-alpha zinc fingers"/>
    <property type="match status" value="1"/>
</dbReference>
<evidence type="ECO:0000256" key="8">
    <source>
        <dbReference type="ARBA" id="ARBA00023015"/>
    </source>
</evidence>
<keyword evidence="10" id="KW-0804">Transcription</keyword>
<dbReference type="PROSITE" id="PS00028">
    <property type="entry name" value="ZINC_FINGER_C2H2_1"/>
    <property type="match status" value="1"/>
</dbReference>
<dbReference type="GO" id="GO:0005634">
    <property type="term" value="C:nucleus"/>
    <property type="evidence" value="ECO:0007669"/>
    <property type="project" value="UniProtKB-SubCell"/>
</dbReference>
<feature type="non-terminal residue" evidence="15">
    <location>
        <position position="1"/>
    </location>
</feature>